<keyword evidence="2" id="KW-1185">Reference proteome</keyword>
<protein>
    <submittedName>
        <fullName evidence="1">Uncharacterized protein</fullName>
    </submittedName>
</protein>
<dbReference type="Proteomes" id="UP000265462">
    <property type="component" value="Chromosome"/>
</dbReference>
<dbReference type="EMBL" id="CP025074">
    <property type="protein sequence ID" value="AUI36326.1"/>
    <property type="molecule type" value="Genomic_DNA"/>
</dbReference>
<reference evidence="1 2" key="1">
    <citation type="submission" date="2018-02" db="EMBL/GenBank/DDBJ databases">
        <title>Complete genome and methylome analysis of Bacillus caldolyticus.</title>
        <authorList>
            <person name="Fomenkov A.I."/>
            <person name="Mersha F."/>
            <person name="Vincze T."/>
            <person name="Roberts R.J."/>
        </authorList>
    </citation>
    <scope>NUCLEOTIDE SEQUENCE [LARGE SCALE GENOMIC DNA]</scope>
    <source>
        <strain evidence="1 2">NEB414</strain>
    </source>
</reference>
<evidence type="ECO:0000313" key="2">
    <source>
        <dbReference type="Proteomes" id="UP000265462"/>
    </source>
</evidence>
<gene>
    <name evidence="1" type="ORF">CWI35_07045</name>
</gene>
<sequence length="104" mass="11800">MGDLSFRMLGDTFILLEIRQQGLFLCLSEFYLAPRVIFKIGRAKTAAAGRIALFPLSAASVAFTDSRTRKPTLFRRGMKVSRFLHMEMASCHCCKEVNPCRRSH</sequence>
<accession>A0ABM6QLJ5</accession>
<evidence type="ECO:0000313" key="1">
    <source>
        <dbReference type="EMBL" id="AUI36326.1"/>
    </source>
</evidence>
<organism evidence="1 2">
    <name type="scientific">Bacillus caldolyticus</name>
    <dbReference type="NCBI Taxonomy" id="1394"/>
    <lineage>
        <taxon>Bacteria</taxon>
        <taxon>Bacillati</taxon>
        <taxon>Bacillota</taxon>
        <taxon>Bacilli</taxon>
        <taxon>Bacillales</taxon>
        <taxon>Anoxybacillaceae</taxon>
        <taxon>Geobacillus</taxon>
        <taxon>Geobacillus thermoleovorans group</taxon>
    </lineage>
</organism>
<proteinExistence type="predicted"/>
<name>A0ABM6QLJ5_BACCL</name>